<dbReference type="InterPro" id="IPR050595">
    <property type="entry name" value="Bact_response_regulator"/>
</dbReference>
<feature type="modified residue" description="4-aspartylphosphate" evidence="2">
    <location>
        <position position="109"/>
    </location>
</feature>
<protein>
    <submittedName>
        <fullName evidence="4">Response regulator</fullName>
    </submittedName>
</protein>
<evidence type="ECO:0000256" key="2">
    <source>
        <dbReference type="PROSITE-ProRule" id="PRU00169"/>
    </source>
</evidence>
<evidence type="ECO:0000313" key="4">
    <source>
        <dbReference type="EMBL" id="TXL73833.1"/>
    </source>
</evidence>
<keyword evidence="5" id="KW-1185">Reference proteome</keyword>
<keyword evidence="1 2" id="KW-0597">Phosphoprotein</keyword>
<dbReference type="PANTHER" id="PTHR44591:SF25">
    <property type="entry name" value="CHEMOTAXIS TWO-COMPONENT RESPONSE REGULATOR"/>
    <property type="match status" value="1"/>
</dbReference>
<feature type="domain" description="Response regulatory" evidence="3">
    <location>
        <begin position="60"/>
        <end position="173"/>
    </location>
</feature>
<dbReference type="PANTHER" id="PTHR44591">
    <property type="entry name" value="STRESS RESPONSE REGULATOR PROTEIN 1"/>
    <property type="match status" value="1"/>
</dbReference>
<comment type="caution">
    <text evidence="4">The sequence shown here is derived from an EMBL/GenBank/DDBJ whole genome shotgun (WGS) entry which is preliminary data.</text>
</comment>
<dbReference type="Pfam" id="PF00072">
    <property type="entry name" value="Response_reg"/>
    <property type="match status" value="1"/>
</dbReference>
<dbReference type="Proteomes" id="UP000321638">
    <property type="component" value="Unassembled WGS sequence"/>
</dbReference>
<organism evidence="4 5">
    <name type="scientific">Vineibacter terrae</name>
    <dbReference type="NCBI Taxonomy" id="2586908"/>
    <lineage>
        <taxon>Bacteria</taxon>
        <taxon>Pseudomonadati</taxon>
        <taxon>Pseudomonadota</taxon>
        <taxon>Alphaproteobacteria</taxon>
        <taxon>Hyphomicrobiales</taxon>
        <taxon>Vineibacter</taxon>
    </lineage>
</organism>
<dbReference type="GO" id="GO:0000160">
    <property type="term" value="P:phosphorelay signal transduction system"/>
    <property type="evidence" value="ECO:0007669"/>
    <property type="project" value="InterPro"/>
</dbReference>
<dbReference type="InterPro" id="IPR001789">
    <property type="entry name" value="Sig_transdc_resp-reg_receiver"/>
</dbReference>
<evidence type="ECO:0000313" key="5">
    <source>
        <dbReference type="Proteomes" id="UP000321638"/>
    </source>
</evidence>
<dbReference type="OrthoDB" id="8019678at2"/>
<gene>
    <name evidence="4" type="ORF">FHP25_19465</name>
</gene>
<evidence type="ECO:0000256" key="1">
    <source>
        <dbReference type="ARBA" id="ARBA00022553"/>
    </source>
</evidence>
<proteinExistence type="predicted"/>
<evidence type="ECO:0000259" key="3">
    <source>
        <dbReference type="PROSITE" id="PS50110"/>
    </source>
</evidence>
<reference evidence="4 5" key="1">
    <citation type="submission" date="2019-06" db="EMBL/GenBank/DDBJ databases">
        <title>New taxonomy in bacterial strain CC-CFT640, isolated from vineyard.</title>
        <authorList>
            <person name="Lin S.-Y."/>
            <person name="Tsai C.-F."/>
            <person name="Young C.-C."/>
        </authorList>
    </citation>
    <scope>NUCLEOTIDE SEQUENCE [LARGE SCALE GENOMIC DNA]</scope>
    <source>
        <strain evidence="4 5">CC-CFT640</strain>
    </source>
</reference>
<dbReference type="PROSITE" id="PS50110">
    <property type="entry name" value="RESPONSE_REGULATORY"/>
    <property type="match status" value="1"/>
</dbReference>
<sequence>MVDTSTKAGGCRLDLAYCSGAERSAPDPLRMACIAIVPMVVRCGNGREVGIVARGGDNGCLLVVDDDPEISTAIADYFQRHGYDVDTAWRFSDARAFLSTNGYDALITDINLPDGSGFDLLPLCTRWTGCRAIVISGQMDGDMAARAFEMGACAALSKPLSLRALREALQPQPSPTP</sequence>
<dbReference type="SUPFAM" id="SSF52172">
    <property type="entry name" value="CheY-like"/>
    <property type="match status" value="1"/>
</dbReference>
<dbReference type="SMART" id="SM00448">
    <property type="entry name" value="REC"/>
    <property type="match status" value="1"/>
</dbReference>
<dbReference type="AlphaFoldDB" id="A0A5C8PJ49"/>
<name>A0A5C8PJ49_9HYPH</name>
<accession>A0A5C8PJ49</accession>
<dbReference type="Gene3D" id="3.40.50.2300">
    <property type="match status" value="1"/>
</dbReference>
<dbReference type="InterPro" id="IPR011006">
    <property type="entry name" value="CheY-like_superfamily"/>
</dbReference>
<dbReference type="EMBL" id="VDUZ01000022">
    <property type="protein sequence ID" value="TXL73833.1"/>
    <property type="molecule type" value="Genomic_DNA"/>
</dbReference>
<dbReference type="CDD" id="cd00156">
    <property type="entry name" value="REC"/>
    <property type="match status" value="1"/>
</dbReference>